<accession>A0A3D9YZ10</accession>
<feature type="signal peptide" evidence="1">
    <location>
        <begin position="1"/>
        <end position="26"/>
    </location>
</feature>
<protein>
    <recommendedName>
        <fullName evidence="4">Homogentisate 1,2-dioxygenase</fullName>
    </recommendedName>
</protein>
<keyword evidence="1" id="KW-0732">Signal</keyword>
<evidence type="ECO:0000256" key="1">
    <source>
        <dbReference type="SAM" id="SignalP"/>
    </source>
</evidence>
<feature type="chain" id="PRO_5017557887" description="Homogentisate 1,2-dioxygenase" evidence="1">
    <location>
        <begin position="27"/>
        <end position="181"/>
    </location>
</feature>
<organism evidence="2 3">
    <name type="scientific">Methylovirgula ligni</name>
    <dbReference type="NCBI Taxonomy" id="569860"/>
    <lineage>
        <taxon>Bacteria</taxon>
        <taxon>Pseudomonadati</taxon>
        <taxon>Pseudomonadota</taxon>
        <taxon>Alphaproteobacteria</taxon>
        <taxon>Hyphomicrobiales</taxon>
        <taxon>Beijerinckiaceae</taxon>
        <taxon>Methylovirgula</taxon>
    </lineage>
</organism>
<evidence type="ECO:0008006" key="4">
    <source>
        <dbReference type="Google" id="ProtNLM"/>
    </source>
</evidence>
<evidence type="ECO:0000313" key="3">
    <source>
        <dbReference type="Proteomes" id="UP000256900"/>
    </source>
</evidence>
<evidence type="ECO:0000313" key="2">
    <source>
        <dbReference type="EMBL" id="REF84149.1"/>
    </source>
</evidence>
<dbReference type="EMBL" id="QUMO01000005">
    <property type="protein sequence ID" value="REF84149.1"/>
    <property type="molecule type" value="Genomic_DNA"/>
</dbReference>
<dbReference type="Proteomes" id="UP000256900">
    <property type="component" value="Unassembled WGS sequence"/>
</dbReference>
<dbReference type="AlphaFoldDB" id="A0A3D9YZ10"/>
<sequence>MKQREMLARCAVLSFVLALPCPAALAQEMPGSQKPCAALDTSLPQALSGWTSKTPLQSATKEADSAAATLKSGQAVQATLHHTREVAYVVEPDKPGGSVAYGGILAVQISKAGTYQFSLGSGAWIDVVSGASKIASTAHGHGPECSSIRKAVAFPLKPGHYIVQISANAAPTLDIMISPKL</sequence>
<comment type="caution">
    <text evidence="2">The sequence shown here is derived from an EMBL/GenBank/DDBJ whole genome shotgun (WGS) entry which is preliminary data.</text>
</comment>
<name>A0A3D9YZ10_9HYPH</name>
<proteinExistence type="predicted"/>
<reference evidence="2 3" key="1">
    <citation type="submission" date="2018-08" db="EMBL/GenBank/DDBJ databases">
        <title>Genomic Encyclopedia of Type Strains, Phase IV (KMG-IV): sequencing the most valuable type-strain genomes for metagenomic binning, comparative biology and taxonomic classification.</title>
        <authorList>
            <person name="Goeker M."/>
        </authorList>
    </citation>
    <scope>NUCLEOTIDE SEQUENCE [LARGE SCALE GENOMIC DNA]</scope>
    <source>
        <strain evidence="2 3">BW863</strain>
    </source>
</reference>
<keyword evidence="3" id="KW-1185">Reference proteome</keyword>
<gene>
    <name evidence="2" type="ORF">DES32_2995</name>
</gene>